<accession>A0AAU9IVD2</accession>
<keyword evidence="2" id="KW-1133">Transmembrane helix</keyword>
<feature type="compositionally biased region" description="Low complexity" evidence="1">
    <location>
        <begin position="828"/>
        <end position="839"/>
    </location>
</feature>
<feature type="transmembrane region" description="Helical" evidence="2">
    <location>
        <begin position="291"/>
        <end position="310"/>
    </location>
</feature>
<keyword evidence="2" id="KW-0812">Transmembrane</keyword>
<dbReference type="EMBL" id="CAJZBQ010000017">
    <property type="protein sequence ID" value="CAG9317094.1"/>
    <property type="molecule type" value="Genomic_DNA"/>
</dbReference>
<organism evidence="3 4">
    <name type="scientific">Blepharisma stoltei</name>
    <dbReference type="NCBI Taxonomy" id="1481888"/>
    <lineage>
        <taxon>Eukaryota</taxon>
        <taxon>Sar</taxon>
        <taxon>Alveolata</taxon>
        <taxon>Ciliophora</taxon>
        <taxon>Postciliodesmatophora</taxon>
        <taxon>Heterotrichea</taxon>
        <taxon>Heterotrichida</taxon>
        <taxon>Blepharismidae</taxon>
        <taxon>Blepharisma</taxon>
    </lineage>
</organism>
<feature type="transmembrane region" description="Helical" evidence="2">
    <location>
        <begin position="109"/>
        <end position="132"/>
    </location>
</feature>
<name>A0AAU9IVD2_9CILI</name>
<evidence type="ECO:0008006" key="5">
    <source>
        <dbReference type="Google" id="ProtNLM"/>
    </source>
</evidence>
<proteinExistence type="predicted"/>
<feature type="transmembrane region" description="Helical" evidence="2">
    <location>
        <begin position="862"/>
        <end position="885"/>
    </location>
</feature>
<evidence type="ECO:0000256" key="1">
    <source>
        <dbReference type="SAM" id="MobiDB-lite"/>
    </source>
</evidence>
<keyword evidence="2" id="KW-0472">Membrane</keyword>
<feature type="transmembrane region" description="Helical" evidence="2">
    <location>
        <begin position="1139"/>
        <end position="1162"/>
    </location>
</feature>
<sequence length="1374" mass="160176">MKKNLKNLDEFEDEDFLEKSLFASKIKENIFRILGDLFKTEYSTKVRLKEQVTYEILTNLILAMQLTSLTWYPSINIEGWESCVSFWQSVGVASYDQVCASFGVMNFCFYGTISLVGVCLLSFFIFWLFIYFEKQIPKIVTIFPRKIAIFLSTLGLIPSWNLSLMIMKYSLINANSVDEYDGNTSASSLNYGILGFILSLFTLIALLPFLLFSEAFRCDIKHTNGKKNIKARSSVQLDLEIRSFYIFMSISYVTFGSNNILIHQVILLIFSALLFIKCLFYLQYYNIIQNFIQASVLASITSTLVIFIFGQIMNNALIIVVFNLFMQPMMILFAIYIVKRNYSKLKENQNVPKNQFEFERKMRHLLMDKTIEDKISVLNLFNNCAKDINFNKDKLFIIWEFNFCIAVIKDERLARMKLSQVRHFESSFEGDIQEWRIFYWLVSKKFTAFPDTLYLEYLSDFTLVRKQDEKLCDLLVDLQSEFSLRVPRMKKLEMLVSRACCLIKRTDEGYKQLVRKFKQIDAMENYTSFLYNIMNNQEEGDKLNRKKNGLEMNIRKNNGHDLENYGRDICIMLITCEDENFGKVVYINEKARNFLEISLSNALECHNWDFIPKPYCAWHEKRMKTFFTEFNTSFTWCDWLFLQTNKGYLKECNLIIKATAMHNAQYFLVSFESLDTNRQLALMTRDGTVTAHSLLFSQSIGYKDTEVKNYHISHLIPDFDINTRPINKPKLVSQNGLQFAIVYMEKLVVTTTIYFLFVVQDELEIEKLLKGKSLQETIFMDEIKEDLIGISSHGEKYEAQELQGKVETDFLIPNKANSPKNSTNQGGNDNSTIPNSSSNTSRMIKIKHCQDLLLRSKKHIRFLQLVLMLAIISTIGFLGAILQYMKHDISTLTSTVIFRDLGNMIYDIGLSANFAERLDQNYKNNDPVESAIENLDKTSLSLIDTRNKIFDDFERWSYCEAYKAVTKPIIPLWNFDEKKPKVVYDNIYNMLNKFIFNSQNMIQNIYTKEDYENHAKFIIANGLGIGYKSLINNLHEFESCEADAIEKISWKINFLLLLGVAISSILFGIIVWLFAIVSRNYDKFWNFLLNNAQFALLSLKTAAIERLIALYDNNIAYEETDHGHYKTNRKINSKLQIKYTLRLTIFFSITLTYLLLVQLYLYPKCENSLKIRPKMLNNFEARRSLLSRFSIFARELYYPYLIHNFDDSFDFSNIKSLMDRTAKLIEEKSIELLRNDFQNLMSQELINSIFEQSNQTVSFLNFGSYSGIDITKFDLLDAAFNSSKNSEGMQILLSLTKEVENEIWDELQMAENDSKNIINSEIDIIVYTTIAYSLILSGVFCFYYFPYMNQEIKKLSLYSILPSILQMEAGDPFA</sequence>
<protein>
    <recommendedName>
        <fullName evidence="5">PAS domain-containing protein</fullName>
    </recommendedName>
</protein>
<feature type="transmembrane region" description="Helical" evidence="2">
    <location>
        <begin position="191"/>
        <end position="216"/>
    </location>
</feature>
<feature type="compositionally biased region" description="Polar residues" evidence="1">
    <location>
        <begin position="815"/>
        <end position="827"/>
    </location>
</feature>
<dbReference type="Proteomes" id="UP001162131">
    <property type="component" value="Unassembled WGS sequence"/>
</dbReference>
<feature type="transmembrane region" description="Helical" evidence="2">
    <location>
        <begin position="1324"/>
        <end position="1345"/>
    </location>
</feature>
<evidence type="ECO:0000256" key="2">
    <source>
        <dbReference type="SAM" id="Phobius"/>
    </source>
</evidence>
<feature type="transmembrane region" description="Helical" evidence="2">
    <location>
        <begin position="261"/>
        <end position="282"/>
    </location>
</feature>
<feature type="region of interest" description="Disordered" evidence="1">
    <location>
        <begin position="813"/>
        <end position="839"/>
    </location>
</feature>
<gene>
    <name evidence="3" type="ORF">BSTOLATCC_MIC17716</name>
</gene>
<comment type="caution">
    <text evidence="3">The sequence shown here is derived from an EMBL/GenBank/DDBJ whole genome shotgun (WGS) entry which is preliminary data.</text>
</comment>
<feature type="transmembrane region" description="Helical" evidence="2">
    <location>
        <begin position="147"/>
        <end position="171"/>
    </location>
</feature>
<reference evidence="3" key="1">
    <citation type="submission" date="2021-09" db="EMBL/GenBank/DDBJ databases">
        <authorList>
            <consortium name="AG Swart"/>
            <person name="Singh M."/>
            <person name="Singh A."/>
            <person name="Seah K."/>
            <person name="Emmerich C."/>
        </authorList>
    </citation>
    <scope>NUCLEOTIDE SEQUENCE</scope>
    <source>
        <strain evidence="3">ATCC30299</strain>
    </source>
</reference>
<feature type="transmembrane region" description="Helical" evidence="2">
    <location>
        <begin position="316"/>
        <end position="338"/>
    </location>
</feature>
<evidence type="ECO:0000313" key="4">
    <source>
        <dbReference type="Proteomes" id="UP001162131"/>
    </source>
</evidence>
<keyword evidence="4" id="KW-1185">Reference proteome</keyword>
<evidence type="ECO:0000313" key="3">
    <source>
        <dbReference type="EMBL" id="CAG9317094.1"/>
    </source>
</evidence>
<feature type="transmembrane region" description="Helical" evidence="2">
    <location>
        <begin position="1054"/>
        <end position="1077"/>
    </location>
</feature>